<organism evidence="5 6">
    <name type="scientific">Marinospirillum celere</name>
    <dbReference type="NCBI Taxonomy" id="1122252"/>
    <lineage>
        <taxon>Bacteria</taxon>
        <taxon>Pseudomonadati</taxon>
        <taxon>Pseudomonadota</taxon>
        <taxon>Gammaproteobacteria</taxon>
        <taxon>Oceanospirillales</taxon>
        <taxon>Oceanospirillaceae</taxon>
        <taxon>Marinospirillum</taxon>
    </lineage>
</organism>
<dbReference type="InterPro" id="IPR000160">
    <property type="entry name" value="GGDEF_dom"/>
</dbReference>
<feature type="domain" description="EAL" evidence="3">
    <location>
        <begin position="490"/>
        <end position="743"/>
    </location>
</feature>
<dbReference type="Gene3D" id="3.40.50.2300">
    <property type="match status" value="1"/>
</dbReference>
<dbReference type="NCBIfam" id="TIGR00254">
    <property type="entry name" value="GGDEF"/>
    <property type="match status" value="1"/>
</dbReference>
<reference evidence="5 6" key="1">
    <citation type="submission" date="2016-10" db="EMBL/GenBank/DDBJ databases">
        <authorList>
            <person name="de Groot N.N."/>
        </authorList>
    </citation>
    <scope>NUCLEOTIDE SEQUENCE [LARGE SCALE GENOMIC DNA]</scope>
    <source>
        <strain evidence="5 6">DSM 18438</strain>
    </source>
</reference>
<dbReference type="SMART" id="SM00448">
    <property type="entry name" value="REC"/>
    <property type="match status" value="1"/>
</dbReference>
<dbReference type="SUPFAM" id="SSF52172">
    <property type="entry name" value="CheY-like"/>
    <property type="match status" value="1"/>
</dbReference>
<feature type="domain" description="Response regulatory" evidence="2">
    <location>
        <begin position="33"/>
        <end position="157"/>
    </location>
</feature>
<dbReference type="PROSITE" id="PS50887">
    <property type="entry name" value="GGDEF"/>
    <property type="match status" value="1"/>
</dbReference>
<dbReference type="PANTHER" id="PTHR33121:SF71">
    <property type="entry name" value="OXYGEN SENSOR PROTEIN DOSP"/>
    <property type="match status" value="1"/>
</dbReference>
<dbReference type="PROSITE" id="PS50883">
    <property type="entry name" value="EAL"/>
    <property type="match status" value="1"/>
</dbReference>
<dbReference type="Gene3D" id="3.20.20.450">
    <property type="entry name" value="EAL domain"/>
    <property type="match status" value="1"/>
</dbReference>
<keyword evidence="1" id="KW-0597">Phosphoprotein</keyword>
<evidence type="ECO:0000259" key="2">
    <source>
        <dbReference type="PROSITE" id="PS50110"/>
    </source>
</evidence>
<dbReference type="CDD" id="cd01949">
    <property type="entry name" value="GGDEF"/>
    <property type="match status" value="1"/>
</dbReference>
<dbReference type="OrthoDB" id="9813903at2"/>
<dbReference type="GO" id="GO:0000160">
    <property type="term" value="P:phosphorelay signal transduction system"/>
    <property type="evidence" value="ECO:0007669"/>
    <property type="project" value="InterPro"/>
</dbReference>
<dbReference type="Pfam" id="PF00990">
    <property type="entry name" value="GGDEF"/>
    <property type="match status" value="1"/>
</dbReference>
<dbReference type="SUPFAM" id="SSF55073">
    <property type="entry name" value="Nucleotide cyclase"/>
    <property type="match status" value="1"/>
</dbReference>
<gene>
    <name evidence="5" type="ORF">SAMN05660443_0663</name>
</gene>
<dbReference type="SUPFAM" id="SSF141868">
    <property type="entry name" value="EAL domain-like"/>
    <property type="match status" value="1"/>
</dbReference>
<name>A0A1I1ERK5_9GAMM</name>
<keyword evidence="6" id="KW-1185">Reference proteome</keyword>
<dbReference type="STRING" id="1122252.SAMN05660443_0663"/>
<dbReference type="CDD" id="cd01948">
    <property type="entry name" value="EAL"/>
    <property type="match status" value="1"/>
</dbReference>
<dbReference type="SMART" id="SM00052">
    <property type="entry name" value="EAL"/>
    <property type="match status" value="1"/>
</dbReference>
<dbReference type="InterPro" id="IPR011006">
    <property type="entry name" value="CheY-like_superfamily"/>
</dbReference>
<sequence>MSNENSVSDEFFTFADESLATQQTDSGTEIPWPILIVDDEEEVHEATRFALQGVDILDRPLECYSAYSAVEACELLKKHPDFACILLDVVMESEQAGLELISYIRETLEYSSLRIILRTGQPGYAPELEVVNRYDINDYKQKNELSRTRLITSLTSALRSYQQIQVIERSRQGLALIIESAPRLFLERSASKFAKGVLIQLCSLLGIDENGFICCHEDVRDQQVKILAGLGRYSPWVGQPIEKLGDAGLQKEVEKVLQNQESCIEEDHITFYIRSPHKDELVVRIETRRPLSEMDIRLIKLFSVNVAVGFDNAQLFEQVEHLAFIDPLTSLPNRSAFIRLLEQTIAVNQPFTLLLADLDNFQAVNDGLGHQVGDETLQLTSELLGQTFGQNCELARLSADSFCLLIPGKHITELTKQLQKLQWTLDEGLTVRGYEIPLSITWGAALYPDHAKKAGTLLQNASIAMKDAKANQRGGLRLFNKGFDQVLQQRLQTASELRHSVARSELELHFQPQIALKTSRLVGAEALLRWRRNGELVSPVDFIPAAESSGHIVSIGAWVLEEACRQQLHWQQETGLELTVAVNVSMRQLLDVHFLEMLTGVVQKTGINPKNLELEITETVMMENAETVVDLLAEVRDLGVQIAIDDFGTGYSSLSYLQQLTVDRLKIDRSFVQLVAEQDEARVIAAMIVKMGQLLGFKVLAEGVETSEQLAELKKLGCDEVQGFYYAKPMAADAWLEYVNQLNC</sequence>
<dbReference type="InterPro" id="IPR050706">
    <property type="entry name" value="Cyclic-di-GMP_PDE-like"/>
</dbReference>
<feature type="modified residue" description="4-aspartylphosphate" evidence="1">
    <location>
        <position position="88"/>
    </location>
</feature>
<evidence type="ECO:0000313" key="6">
    <source>
        <dbReference type="Proteomes" id="UP000199058"/>
    </source>
</evidence>
<dbReference type="InterPro" id="IPR021800">
    <property type="entry name" value="DUF3369"/>
</dbReference>
<evidence type="ECO:0000256" key="1">
    <source>
        <dbReference type="PROSITE-ProRule" id="PRU00169"/>
    </source>
</evidence>
<dbReference type="Gene3D" id="3.30.70.270">
    <property type="match status" value="1"/>
</dbReference>
<dbReference type="InterPro" id="IPR001633">
    <property type="entry name" value="EAL_dom"/>
</dbReference>
<dbReference type="RefSeq" id="WP_091959103.1">
    <property type="nucleotide sequence ID" value="NZ_FOLH01000001.1"/>
</dbReference>
<feature type="domain" description="GGDEF" evidence="4">
    <location>
        <begin position="349"/>
        <end position="481"/>
    </location>
</feature>
<dbReference type="InterPro" id="IPR029787">
    <property type="entry name" value="Nucleotide_cyclase"/>
</dbReference>
<dbReference type="Proteomes" id="UP000199058">
    <property type="component" value="Unassembled WGS sequence"/>
</dbReference>
<evidence type="ECO:0000313" key="5">
    <source>
        <dbReference type="EMBL" id="SFB87523.1"/>
    </source>
</evidence>
<evidence type="ECO:0000259" key="4">
    <source>
        <dbReference type="PROSITE" id="PS50887"/>
    </source>
</evidence>
<proteinExistence type="predicted"/>
<dbReference type="PANTHER" id="PTHR33121">
    <property type="entry name" value="CYCLIC DI-GMP PHOSPHODIESTERASE PDEF"/>
    <property type="match status" value="1"/>
</dbReference>
<protein>
    <submittedName>
        <fullName evidence="5">Diguanylate cyclase (GGDEF) domain-containing protein</fullName>
    </submittedName>
</protein>
<dbReference type="PROSITE" id="PS50110">
    <property type="entry name" value="RESPONSE_REGULATORY"/>
    <property type="match status" value="1"/>
</dbReference>
<dbReference type="EMBL" id="FOLH01000001">
    <property type="protein sequence ID" value="SFB87523.1"/>
    <property type="molecule type" value="Genomic_DNA"/>
</dbReference>
<dbReference type="AlphaFoldDB" id="A0A1I1ERK5"/>
<dbReference type="GO" id="GO:0071111">
    <property type="term" value="F:cyclic-guanylate-specific phosphodiesterase activity"/>
    <property type="evidence" value="ECO:0007669"/>
    <property type="project" value="InterPro"/>
</dbReference>
<accession>A0A1I1ERK5</accession>
<dbReference type="Pfam" id="PF00072">
    <property type="entry name" value="Response_reg"/>
    <property type="match status" value="1"/>
</dbReference>
<dbReference type="InterPro" id="IPR001789">
    <property type="entry name" value="Sig_transdc_resp-reg_receiver"/>
</dbReference>
<evidence type="ECO:0000259" key="3">
    <source>
        <dbReference type="PROSITE" id="PS50883"/>
    </source>
</evidence>
<dbReference type="InterPro" id="IPR043128">
    <property type="entry name" value="Rev_trsase/Diguanyl_cyclase"/>
</dbReference>
<dbReference type="InterPro" id="IPR035919">
    <property type="entry name" value="EAL_sf"/>
</dbReference>
<dbReference type="Pfam" id="PF11849">
    <property type="entry name" value="DUF3369"/>
    <property type="match status" value="1"/>
</dbReference>
<dbReference type="SMART" id="SM00267">
    <property type="entry name" value="GGDEF"/>
    <property type="match status" value="1"/>
</dbReference>
<dbReference type="Pfam" id="PF00563">
    <property type="entry name" value="EAL"/>
    <property type="match status" value="1"/>
</dbReference>